<organism evidence="10 11">
    <name type="scientific">Apolygus lucorum</name>
    <name type="common">Small green plant bug</name>
    <name type="synonym">Lygocoris lucorum</name>
    <dbReference type="NCBI Taxonomy" id="248454"/>
    <lineage>
        <taxon>Eukaryota</taxon>
        <taxon>Metazoa</taxon>
        <taxon>Ecdysozoa</taxon>
        <taxon>Arthropoda</taxon>
        <taxon>Hexapoda</taxon>
        <taxon>Insecta</taxon>
        <taxon>Pterygota</taxon>
        <taxon>Neoptera</taxon>
        <taxon>Paraneoptera</taxon>
        <taxon>Hemiptera</taxon>
        <taxon>Heteroptera</taxon>
        <taxon>Panheteroptera</taxon>
        <taxon>Cimicomorpha</taxon>
        <taxon>Miridae</taxon>
        <taxon>Mirini</taxon>
        <taxon>Apolygus</taxon>
    </lineage>
</organism>
<keyword evidence="6" id="KW-0862">Zinc</keyword>
<comment type="function">
    <text evidence="7">Protein-lysine N-methyltransferase. Monomethylates PRMT5, modulating its transcriptional activity. May also act as a histone methyltransferase. Plays a critical role in cardiac development. Acts as a key epigenetic regulator of gene expression during cardiac development via its dual activities as a methyltransferase and negative regulator of HDAC1.</text>
</comment>
<evidence type="ECO:0000313" key="11">
    <source>
        <dbReference type="Proteomes" id="UP000466442"/>
    </source>
</evidence>
<dbReference type="GO" id="GO:0008276">
    <property type="term" value="F:protein methyltransferase activity"/>
    <property type="evidence" value="ECO:0007669"/>
    <property type="project" value="UniProtKB-ARBA"/>
</dbReference>
<gene>
    <name evidence="10" type="ORF">GE061_019405</name>
</gene>
<evidence type="ECO:0000256" key="3">
    <source>
        <dbReference type="ARBA" id="ARBA00022691"/>
    </source>
</evidence>
<keyword evidence="11" id="KW-1185">Reference proteome</keyword>
<dbReference type="GO" id="GO:0005737">
    <property type="term" value="C:cytoplasm"/>
    <property type="evidence" value="ECO:0007669"/>
    <property type="project" value="TreeGrafter"/>
</dbReference>
<keyword evidence="3" id="KW-0949">S-adenosyl-L-methionine</keyword>
<keyword evidence="4" id="KW-0479">Metal-binding</keyword>
<dbReference type="Gene3D" id="2.170.270.10">
    <property type="entry name" value="SET domain"/>
    <property type="match status" value="1"/>
</dbReference>
<keyword evidence="1" id="KW-0489">Methyltransferase</keyword>
<evidence type="ECO:0000256" key="8">
    <source>
        <dbReference type="ARBA" id="ARBA00093635"/>
    </source>
</evidence>
<evidence type="ECO:0000256" key="1">
    <source>
        <dbReference type="ARBA" id="ARBA00022603"/>
    </source>
</evidence>
<reference evidence="10" key="1">
    <citation type="journal article" date="2021" name="Mol. Ecol. Resour.">
        <title>Apolygus lucorum genome provides insights into omnivorousness and mesophyll feeding.</title>
        <authorList>
            <person name="Liu Y."/>
            <person name="Liu H."/>
            <person name="Wang H."/>
            <person name="Huang T."/>
            <person name="Liu B."/>
            <person name="Yang B."/>
            <person name="Yin L."/>
            <person name="Li B."/>
            <person name="Zhang Y."/>
            <person name="Zhang S."/>
            <person name="Jiang F."/>
            <person name="Zhang X."/>
            <person name="Ren Y."/>
            <person name="Wang B."/>
            <person name="Wang S."/>
            <person name="Lu Y."/>
            <person name="Wu K."/>
            <person name="Fan W."/>
            <person name="Wang G."/>
        </authorList>
    </citation>
    <scope>NUCLEOTIDE SEQUENCE</scope>
    <source>
        <strain evidence="10">12Hb</strain>
    </source>
</reference>
<dbReference type="PROSITE" id="PS01360">
    <property type="entry name" value="ZF_MYND_1"/>
    <property type="match status" value="1"/>
</dbReference>
<dbReference type="PANTHER" id="PTHR46165">
    <property type="entry name" value="SET AND MYND DOMAIN-CONTAINING PROTEIN 4"/>
    <property type="match status" value="1"/>
</dbReference>
<comment type="caution">
    <text evidence="10">The sequence shown here is derived from an EMBL/GenBank/DDBJ whole genome shotgun (WGS) entry which is preliminary data.</text>
</comment>
<dbReference type="InterPro" id="IPR011990">
    <property type="entry name" value="TPR-like_helical_dom_sf"/>
</dbReference>
<dbReference type="SUPFAM" id="SSF48452">
    <property type="entry name" value="TPR-like"/>
    <property type="match status" value="1"/>
</dbReference>
<evidence type="ECO:0000256" key="9">
    <source>
        <dbReference type="ARBA" id="ARBA00093680"/>
    </source>
</evidence>
<dbReference type="InterPro" id="IPR052097">
    <property type="entry name" value="SET-MYND_domain_protein"/>
</dbReference>
<dbReference type="InterPro" id="IPR046341">
    <property type="entry name" value="SET_dom_sf"/>
</dbReference>
<dbReference type="CDD" id="cd10536">
    <property type="entry name" value="SET_SMYD4"/>
    <property type="match status" value="1"/>
</dbReference>
<evidence type="ECO:0000256" key="5">
    <source>
        <dbReference type="ARBA" id="ARBA00022771"/>
    </source>
</evidence>
<dbReference type="InterPro" id="IPR001214">
    <property type="entry name" value="SET_dom"/>
</dbReference>
<keyword evidence="2" id="KW-0808">Transferase</keyword>
<dbReference type="InterPro" id="IPR044421">
    <property type="entry name" value="SMYD4_SET"/>
</dbReference>
<evidence type="ECO:0000256" key="4">
    <source>
        <dbReference type="ARBA" id="ARBA00022723"/>
    </source>
</evidence>
<dbReference type="PANTHER" id="PTHR46165:SF6">
    <property type="entry name" value="SET AND MYND DOMAIN-CONTAINING PROTEIN 4-LIKE PROTEIN"/>
    <property type="match status" value="1"/>
</dbReference>
<dbReference type="SUPFAM" id="SSF82199">
    <property type="entry name" value="SET domain"/>
    <property type="match status" value="1"/>
</dbReference>
<dbReference type="GO" id="GO:0008270">
    <property type="term" value="F:zinc ion binding"/>
    <property type="evidence" value="ECO:0007669"/>
    <property type="project" value="UniProtKB-KW"/>
</dbReference>
<evidence type="ECO:0000256" key="7">
    <source>
        <dbReference type="ARBA" id="ARBA00093423"/>
    </source>
</evidence>
<proteinExistence type="predicted"/>
<dbReference type="PROSITE" id="PS50865">
    <property type="entry name" value="ZF_MYND_2"/>
    <property type="match status" value="1"/>
</dbReference>
<protein>
    <recommendedName>
        <fullName evidence="8">Protein-lysine N-methyltransferase SMYD4</fullName>
    </recommendedName>
    <alternativeName>
        <fullName evidence="9">SET and MYND domain-containing protein 4</fullName>
    </alternativeName>
</protein>
<dbReference type="OrthoDB" id="5945798at2759"/>
<keyword evidence="5" id="KW-0863">Zinc-finger</keyword>
<accession>A0A6A4JE34</accession>
<sequence length="643" mass="72542">MRNLKLEEIVVDLTRFVAQSGMDYEAFNPSVQGIGEIYNVLEVTGLLPRVTTKTSKSDAASERLRGSGNQAFVSAKNDMEALHFYTKAVESATPNGKVMSLAYANRSAVTFALGEYNDSILDIDRALSGHYPDHLKYKLLERRGKCYSALSFYDKALDDFREFKALISRSNFGQDKIDLLTSQADKLMKECVETSNTHSRTKSEFPRLSHDPSPYIQCASSAVDIKFTRQMGRHVVAARDILPGDVLAIEKPFASVLLPPSYDFFCDFCKKRCHSSVPCLHCCDIVFCNEICRDNSWSSHHSIECNLLPSLIAMGCDKMELLSVRILLIASKCGERFQQLIESCFNDSATLEMKGFVDGKYLSDNYCSTHCLETNCDSRSSEDLFRRGTISACIIHIIKETTDFFNFCNFPADMSDDMFLKYTVASDLGLVHVVAGDLILRYLMSAPCNAHEIAEMRVWPAGDDLETESTEIGGAIYPFHSLINHSCDPNVVRHAFNGDIVVLSSIQKIKKGEQIFDNYGYHHAIHDVSTRQQHLKSQYYFTCECPACVDDWPLYHELPDGTPLYTTIGCEKAVQDSSEKFSNVLTDIKNGKSSDETVEFLTQHLTLLHHNVKRPWKEYNQCQEAIKQCLSLKANHYVFKKKT</sequence>
<evidence type="ECO:0000256" key="2">
    <source>
        <dbReference type="ARBA" id="ARBA00022679"/>
    </source>
</evidence>
<evidence type="ECO:0000256" key="6">
    <source>
        <dbReference type="ARBA" id="ARBA00022833"/>
    </source>
</evidence>
<dbReference type="AlphaFoldDB" id="A0A6A4JE34"/>
<dbReference type="Pfam" id="PF00856">
    <property type="entry name" value="SET"/>
    <property type="match status" value="1"/>
</dbReference>
<dbReference type="Gene3D" id="1.25.40.10">
    <property type="entry name" value="Tetratricopeptide repeat domain"/>
    <property type="match status" value="2"/>
</dbReference>
<dbReference type="PROSITE" id="PS50280">
    <property type="entry name" value="SET"/>
    <property type="match status" value="1"/>
</dbReference>
<dbReference type="GO" id="GO:0042826">
    <property type="term" value="F:histone deacetylase binding"/>
    <property type="evidence" value="ECO:0007669"/>
    <property type="project" value="TreeGrafter"/>
</dbReference>
<dbReference type="GO" id="GO:0005634">
    <property type="term" value="C:nucleus"/>
    <property type="evidence" value="ECO:0007669"/>
    <property type="project" value="TreeGrafter"/>
</dbReference>
<dbReference type="GO" id="GO:0008170">
    <property type="term" value="F:N-methyltransferase activity"/>
    <property type="evidence" value="ECO:0007669"/>
    <property type="project" value="UniProtKB-ARBA"/>
</dbReference>
<dbReference type="Proteomes" id="UP000466442">
    <property type="component" value="Linkage Group LG9"/>
</dbReference>
<dbReference type="EMBL" id="WIXP02000009">
    <property type="protein sequence ID" value="KAF6205238.1"/>
    <property type="molecule type" value="Genomic_DNA"/>
</dbReference>
<evidence type="ECO:0000313" key="10">
    <source>
        <dbReference type="EMBL" id="KAF6205238.1"/>
    </source>
</evidence>
<dbReference type="InterPro" id="IPR002893">
    <property type="entry name" value="Znf_MYND"/>
</dbReference>
<dbReference type="GO" id="GO:0008757">
    <property type="term" value="F:S-adenosylmethionine-dependent methyltransferase activity"/>
    <property type="evidence" value="ECO:0007669"/>
    <property type="project" value="UniProtKB-ARBA"/>
</dbReference>
<name>A0A6A4JE34_APOLU</name>
<dbReference type="GO" id="GO:0032259">
    <property type="term" value="P:methylation"/>
    <property type="evidence" value="ECO:0007669"/>
    <property type="project" value="UniProtKB-KW"/>
</dbReference>